<proteinExistence type="predicted"/>
<dbReference type="Proteomes" id="UP001381693">
    <property type="component" value="Unassembled WGS sequence"/>
</dbReference>
<protein>
    <submittedName>
        <fullName evidence="2">Uncharacterized protein</fullName>
    </submittedName>
</protein>
<evidence type="ECO:0000313" key="3">
    <source>
        <dbReference type="Proteomes" id="UP001381693"/>
    </source>
</evidence>
<feature type="region of interest" description="Disordered" evidence="1">
    <location>
        <begin position="93"/>
        <end position="117"/>
    </location>
</feature>
<dbReference type="AlphaFoldDB" id="A0AAN9AAB7"/>
<dbReference type="EMBL" id="JAXCGZ010006003">
    <property type="protein sequence ID" value="KAK7080289.1"/>
    <property type="molecule type" value="Genomic_DNA"/>
</dbReference>
<feature type="compositionally biased region" description="Polar residues" evidence="1">
    <location>
        <begin position="101"/>
        <end position="117"/>
    </location>
</feature>
<sequence>MLCPAISDPFYGPNYRVAAVIHQSFCVPAISKTFCIVADFFITKFPPTKVKDNLEADVTMSAYDQCVGIQEPTNRYGCSLNDHNGVKHHHHATIHRRTRSEAVTSGVPQWNGHSHQE</sequence>
<reference evidence="2 3" key="1">
    <citation type="submission" date="2023-11" db="EMBL/GenBank/DDBJ databases">
        <title>Halocaridina rubra genome assembly.</title>
        <authorList>
            <person name="Smith C."/>
        </authorList>
    </citation>
    <scope>NUCLEOTIDE SEQUENCE [LARGE SCALE GENOMIC DNA]</scope>
    <source>
        <strain evidence="2">EP-1</strain>
        <tissue evidence="2">Whole</tissue>
    </source>
</reference>
<comment type="caution">
    <text evidence="2">The sequence shown here is derived from an EMBL/GenBank/DDBJ whole genome shotgun (WGS) entry which is preliminary data.</text>
</comment>
<name>A0AAN9AAB7_HALRR</name>
<accession>A0AAN9AAB7</accession>
<evidence type="ECO:0000313" key="2">
    <source>
        <dbReference type="EMBL" id="KAK7080289.1"/>
    </source>
</evidence>
<organism evidence="2 3">
    <name type="scientific">Halocaridina rubra</name>
    <name type="common">Hawaiian red shrimp</name>
    <dbReference type="NCBI Taxonomy" id="373956"/>
    <lineage>
        <taxon>Eukaryota</taxon>
        <taxon>Metazoa</taxon>
        <taxon>Ecdysozoa</taxon>
        <taxon>Arthropoda</taxon>
        <taxon>Crustacea</taxon>
        <taxon>Multicrustacea</taxon>
        <taxon>Malacostraca</taxon>
        <taxon>Eumalacostraca</taxon>
        <taxon>Eucarida</taxon>
        <taxon>Decapoda</taxon>
        <taxon>Pleocyemata</taxon>
        <taxon>Caridea</taxon>
        <taxon>Atyoidea</taxon>
        <taxon>Atyidae</taxon>
        <taxon>Halocaridina</taxon>
    </lineage>
</organism>
<keyword evidence="3" id="KW-1185">Reference proteome</keyword>
<evidence type="ECO:0000256" key="1">
    <source>
        <dbReference type="SAM" id="MobiDB-lite"/>
    </source>
</evidence>
<gene>
    <name evidence="2" type="ORF">SK128_014257</name>
</gene>